<name>A0ABW6BST3_9BACT</name>
<dbReference type="PANTHER" id="PTHR10584">
    <property type="entry name" value="SUGAR KINASE"/>
    <property type="match status" value="1"/>
</dbReference>
<dbReference type="CDD" id="cd01166">
    <property type="entry name" value="KdgK"/>
    <property type="match status" value="1"/>
</dbReference>
<reference evidence="7" key="1">
    <citation type="journal article" date="2019" name="Int. J. Syst. Evol. Microbiol.">
        <title>The Global Catalogue of Microorganisms (GCM) 10K type strain sequencing project: providing services to taxonomists for standard genome sequencing and annotation.</title>
        <authorList>
            <consortium name="The Broad Institute Genomics Platform"/>
            <consortium name="The Broad Institute Genome Sequencing Center for Infectious Disease"/>
            <person name="Wu L."/>
            <person name="Ma J."/>
        </authorList>
    </citation>
    <scope>NUCLEOTIDE SEQUENCE [LARGE SCALE GENOMIC DNA]</scope>
    <source>
        <strain evidence="7">KCTC 23984</strain>
    </source>
</reference>
<dbReference type="SUPFAM" id="SSF53613">
    <property type="entry name" value="Ribokinase-like"/>
    <property type="match status" value="1"/>
</dbReference>
<dbReference type="Proteomes" id="UP001597641">
    <property type="component" value="Unassembled WGS sequence"/>
</dbReference>
<proteinExistence type="inferred from homology"/>
<gene>
    <name evidence="6" type="ORF">ACFS7Z_09545</name>
</gene>
<dbReference type="InterPro" id="IPR011611">
    <property type="entry name" value="PfkB_dom"/>
</dbReference>
<dbReference type="InterPro" id="IPR002173">
    <property type="entry name" value="Carboh/pur_kinase_PfkB_CS"/>
</dbReference>
<evidence type="ECO:0000256" key="1">
    <source>
        <dbReference type="ARBA" id="ARBA00010688"/>
    </source>
</evidence>
<evidence type="ECO:0000256" key="4">
    <source>
        <dbReference type="RuleBase" id="RU003704"/>
    </source>
</evidence>
<keyword evidence="3 4" id="KW-0418">Kinase</keyword>
<dbReference type="Pfam" id="PF00294">
    <property type="entry name" value="PfkB"/>
    <property type="match status" value="1"/>
</dbReference>
<dbReference type="GO" id="GO:0016301">
    <property type="term" value="F:kinase activity"/>
    <property type="evidence" value="ECO:0007669"/>
    <property type="project" value="UniProtKB-KW"/>
</dbReference>
<dbReference type="EC" id="2.7.1.-" evidence="6"/>
<dbReference type="RefSeq" id="WP_377483792.1">
    <property type="nucleotide sequence ID" value="NZ_JBHUOX010000006.1"/>
</dbReference>
<dbReference type="EMBL" id="JBHUOX010000006">
    <property type="protein sequence ID" value="MFD3000601.1"/>
    <property type="molecule type" value="Genomic_DNA"/>
</dbReference>
<dbReference type="InterPro" id="IPR002139">
    <property type="entry name" value="Ribo/fructo_kinase"/>
</dbReference>
<keyword evidence="7" id="KW-1185">Reference proteome</keyword>
<feature type="domain" description="Carbohydrate kinase PfkB" evidence="5">
    <location>
        <begin position="7"/>
        <end position="297"/>
    </location>
</feature>
<organism evidence="6 7">
    <name type="scientific">Pontibacter toksunensis</name>
    <dbReference type="NCBI Taxonomy" id="1332631"/>
    <lineage>
        <taxon>Bacteria</taxon>
        <taxon>Pseudomonadati</taxon>
        <taxon>Bacteroidota</taxon>
        <taxon>Cytophagia</taxon>
        <taxon>Cytophagales</taxon>
        <taxon>Hymenobacteraceae</taxon>
        <taxon>Pontibacter</taxon>
    </lineage>
</organism>
<evidence type="ECO:0000256" key="2">
    <source>
        <dbReference type="ARBA" id="ARBA00022679"/>
    </source>
</evidence>
<dbReference type="PANTHER" id="PTHR10584:SF167">
    <property type="entry name" value="PFKB DOMAIN PROTEIN"/>
    <property type="match status" value="1"/>
</dbReference>
<evidence type="ECO:0000313" key="7">
    <source>
        <dbReference type="Proteomes" id="UP001597641"/>
    </source>
</evidence>
<comment type="similarity">
    <text evidence="1 4">Belongs to the carbohydrate kinase PfkB family.</text>
</comment>
<protein>
    <submittedName>
        <fullName evidence="6">Carbohydrate kinase family protein</fullName>
        <ecNumber evidence="6">2.7.1.-</ecNumber>
    </submittedName>
</protein>
<dbReference type="InterPro" id="IPR029056">
    <property type="entry name" value="Ribokinase-like"/>
</dbReference>
<comment type="caution">
    <text evidence="6">The sequence shown here is derived from an EMBL/GenBank/DDBJ whole genome shotgun (WGS) entry which is preliminary data.</text>
</comment>
<keyword evidence="2 4" id="KW-0808">Transferase</keyword>
<dbReference type="Gene3D" id="3.40.1190.20">
    <property type="match status" value="1"/>
</dbReference>
<evidence type="ECO:0000256" key="3">
    <source>
        <dbReference type="ARBA" id="ARBA00022777"/>
    </source>
</evidence>
<accession>A0ABW6BST3</accession>
<evidence type="ECO:0000259" key="5">
    <source>
        <dbReference type="Pfam" id="PF00294"/>
    </source>
</evidence>
<sequence length="327" mass="35745">MKFDVAVVADLCLDIVFAGDVTPIYGQVEQFVEDYQVELGGSAAIFASQLTKLGGRVGMLGTVGTDPFGNLLLQRLQELGISTEYIQPSPLFKTSVGLGLARGKDRAMLTYKGSLNDVTAERLRDSGLLEKSGHLHIASYFLLEQLQSYWLEELKLMKQTGITVSLDTNWAPKENWGAVHGVLEFVDVFIPNEEEALRISGKTNVEEAGAWLSRFGCLVVIKRGESGAMVFKGDAVLEYQVPGSLLKGLTIADTTGAGDNFDAGFIYAWLQHASLDECVELAMRCGTGSLSAMGGIAAQLTQTKKQLWNRLSVEAWEVLWKRILMLL</sequence>
<dbReference type="PRINTS" id="PR00990">
    <property type="entry name" value="RIBOKINASE"/>
</dbReference>
<evidence type="ECO:0000313" key="6">
    <source>
        <dbReference type="EMBL" id="MFD3000601.1"/>
    </source>
</evidence>
<dbReference type="PROSITE" id="PS00584">
    <property type="entry name" value="PFKB_KINASES_2"/>
    <property type="match status" value="1"/>
</dbReference>